<feature type="domain" description="Carbohydrate kinase PfkB" evidence="6">
    <location>
        <begin position="510"/>
        <end position="686"/>
    </location>
</feature>
<dbReference type="SUPFAM" id="SSF53613">
    <property type="entry name" value="Ribokinase-like"/>
    <property type="match status" value="1"/>
</dbReference>
<dbReference type="PANTHER" id="PTHR42909:SF1">
    <property type="entry name" value="CARBOHYDRATE KINASE PFKB DOMAIN-CONTAINING PROTEIN"/>
    <property type="match status" value="1"/>
</dbReference>
<keyword evidence="3" id="KW-0464">Manganese</keyword>
<dbReference type="KEGG" id="mbe:MBM_01329"/>
<dbReference type="InterPro" id="IPR007342">
    <property type="entry name" value="PsuG"/>
</dbReference>
<organism evidence="7 8">
    <name type="scientific">Marssonina brunnea f. sp. multigermtubi (strain MB_m1)</name>
    <name type="common">Marssonina leaf spot fungus</name>
    <dbReference type="NCBI Taxonomy" id="1072389"/>
    <lineage>
        <taxon>Eukaryota</taxon>
        <taxon>Fungi</taxon>
        <taxon>Dikarya</taxon>
        <taxon>Ascomycota</taxon>
        <taxon>Pezizomycotina</taxon>
        <taxon>Leotiomycetes</taxon>
        <taxon>Helotiales</taxon>
        <taxon>Drepanopezizaceae</taxon>
        <taxon>Drepanopeziza</taxon>
    </lineage>
</organism>
<evidence type="ECO:0000256" key="3">
    <source>
        <dbReference type="ARBA" id="ARBA00023211"/>
    </source>
</evidence>
<dbReference type="GO" id="GO:0046872">
    <property type="term" value="F:metal ion binding"/>
    <property type="evidence" value="ECO:0007669"/>
    <property type="project" value="UniProtKB-KW"/>
</dbReference>
<evidence type="ECO:0000256" key="5">
    <source>
        <dbReference type="ARBA" id="ARBA00023295"/>
    </source>
</evidence>
<evidence type="ECO:0000313" key="8">
    <source>
        <dbReference type="Proteomes" id="UP000006753"/>
    </source>
</evidence>
<dbReference type="OrthoDB" id="198885at2759"/>
<keyword evidence="5" id="KW-0326">Glycosidase</keyword>
<dbReference type="EMBL" id="JH921429">
    <property type="protein sequence ID" value="EKD20647.1"/>
    <property type="molecule type" value="Genomic_DNA"/>
</dbReference>
<proteinExistence type="inferred from homology"/>
<protein>
    <submittedName>
        <fullName evidence="7">IdgA domain protein</fullName>
    </submittedName>
</protein>
<dbReference type="RefSeq" id="XP_007289218.1">
    <property type="nucleotide sequence ID" value="XM_007289156.1"/>
</dbReference>
<keyword evidence="4" id="KW-0456">Lyase</keyword>
<keyword evidence="1" id="KW-0479">Metal-binding</keyword>
<dbReference type="InterPro" id="IPR022830">
    <property type="entry name" value="Indigdn_synthA-like"/>
</dbReference>
<gene>
    <name evidence="7" type="ORF">MBM_01329</name>
</gene>
<dbReference type="GeneID" id="18757264"/>
<dbReference type="GO" id="GO:0005737">
    <property type="term" value="C:cytoplasm"/>
    <property type="evidence" value="ECO:0007669"/>
    <property type="project" value="TreeGrafter"/>
</dbReference>
<name>K1X6C1_MARBU</name>
<dbReference type="Gene3D" id="3.40.1790.10">
    <property type="entry name" value="Indigoidine synthase domain"/>
    <property type="match status" value="1"/>
</dbReference>
<keyword evidence="2" id="KW-0378">Hydrolase</keyword>
<dbReference type="OMA" id="FNCIIAT"/>
<dbReference type="CDD" id="cd01941">
    <property type="entry name" value="YeiC_kinase_like"/>
    <property type="match status" value="1"/>
</dbReference>
<evidence type="ECO:0000256" key="2">
    <source>
        <dbReference type="ARBA" id="ARBA00022801"/>
    </source>
</evidence>
<dbReference type="HOGENOM" id="CLU_012201_3_0_1"/>
<evidence type="ECO:0000256" key="1">
    <source>
        <dbReference type="ARBA" id="ARBA00022723"/>
    </source>
</evidence>
<reference evidence="7 8" key="1">
    <citation type="journal article" date="2012" name="BMC Genomics">
        <title>Sequencing the genome of Marssonina brunnea reveals fungus-poplar co-evolution.</title>
        <authorList>
            <person name="Zhu S."/>
            <person name="Cao Y.-Z."/>
            <person name="Jiang C."/>
            <person name="Tan B.-Y."/>
            <person name="Wang Z."/>
            <person name="Feng S."/>
            <person name="Zhang L."/>
            <person name="Su X.-H."/>
            <person name="Brejova B."/>
            <person name="Vinar T."/>
            <person name="Xu M."/>
            <person name="Wang M.-X."/>
            <person name="Zhang S.-G."/>
            <person name="Huang M.-R."/>
            <person name="Wu R."/>
            <person name="Zhou Y."/>
        </authorList>
    </citation>
    <scope>NUCLEOTIDE SEQUENCE [LARGE SCALE GENOMIC DNA]</scope>
    <source>
        <strain evidence="7 8">MB_m1</strain>
    </source>
</reference>
<dbReference type="SUPFAM" id="SSF110581">
    <property type="entry name" value="Indigoidine synthase A-like"/>
    <property type="match status" value="1"/>
</dbReference>
<evidence type="ECO:0000259" key="6">
    <source>
        <dbReference type="Pfam" id="PF00294"/>
    </source>
</evidence>
<dbReference type="Pfam" id="PF04227">
    <property type="entry name" value="Indigoidine_A"/>
    <property type="match status" value="1"/>
</dbReference>
<evidence type="ECO:0000256" key="4">
    <source>
        <dbReference type="ARBA" id="ARBA00023239"/>
    </source>
</evidence>
<dbReference type="InParanoid" id="K1X6C1"/>
<dbReference type="HAMAP" id="MF_01876">
    <property type="entry name" value="PsiMP_glycosidase"/>
    <property type="match status" value="1"/>
</dbReference>
<dbReference type="Proteomes" id="UP000006753">
    <property type="component" value="Unassembled WGS sequence"/>
</dbReference>
<evidence type="ECO:0000313" key="7">
    <source>
        <dbReference type="EMBL" id="EKD20647.1"/>
    </source>
</evidence>
<dbReference type="STRING" id="1072389.K1X6C1"/>
<sequence length="866" mass="92355">MIMRTLSGPRRVPRISTGWASSQYRGGMGGLHLYTTTPASKKEDASRLPIYQILRQAQIKAGARQKVMAAERAKKKRYFSSDLPVFKVSDEVRYALKDNQPVVALETTIYTHGFPYPDNVALALDLEEIVRKNGAIPATIGVLDGVARVGLSAQEIIELASSAGKPETMKVSRRDLPYVMGMALAGVKMNGGTTVSGTMMLAHRAGIKVFGTGGLGGVHRGAEDSMDISADLNELGRTPVAVISSGCKSFLDIPRTLEYLETQGATVCTFRDGRTGSDIEFPAFYTRESGIKSHALVRDARDAAAIIYSQEILGHYSNMHSGMLFANPIPKEFALPKEEIDAAIEQAVKEAAEQGFHGAANTPFILARIKDLTEGNSLPANRALVESNVTMAARVAKHLAIFRSRKNINQEFIKHVEKKSQSIAPEIFESIEESVEPAKKIESPAVASFVEPGVVQTSKKSHSIYVLGSVAMDLSCDYIPLKERGGSASDGAHPESPRLQTSNIATIIPSIGGVGHNVALAAHRASGSSSVQLRSFIGDDLAGKTVLAALAEEGLDSSGIATIPAGRTAQYVAVNDGKKDLVLAMADMNLFATESPQTLIMQRPPSSLKWAVVDANWQRGSIRKIISHYHALDAHVAFEPVSVAKSAGLFEPDATADPAGAHTLQPFPANQIDLATPNQHELAAMHAAARKHGHFDSDAWWKTIDALGIPSSGARDRLVSITNPAMADEGIPQQAIQLLPLIPTILTKLGADGVLVTELLRPGDSRLFDPAHAPYILSRCSNGTASVGGVYMRLFPAVEAVQDVVSVNGVGDTFLGVLVAGLAKGLKLDAHLIDIAQRGAVMTLRSKESVSPHLGALSAELDALSK</sequence>
<dbReference type="AlphaFoldDB" id="K1X6C1"/>
<keyword evidence="8" id="KW-1185">Reference proteome</keyword>
<dbReference type="GO" id="GO:0016798">
    <property type="term" value="F:hydrolase activity, acting on glycosyl bonds"/>
    <property type="evidence" value="ECO:0007669"/>
    <property type="project" value="UniProtKB-KW"/>
</dbReference>
<dbReference type="InterPro" id="IPR029056">
    <property type="entry name" value="Ribokinase-like"/>
</dbReference>
<dbReference type="PANTHER" id="PTHR42909">
    <property type="entry name" value="ZGC:136858"/>
    <property type="match status" value="1"/>
</dbReference>
<dbReference type="Gene3D" id="3.40.1190.20">
    <property type="match status" value="1"/>
</dbReference>
<dbReference type="GO" id="GO:0004730">
    <property type="term" value="F:pseudouridylate synthase activity"/>
    <property type="evidence" value="ECO:0007669"/>
    <property type="project" value="InterPro"/>
</dbReference>
<dbReference type="InterPro" id="IPR011611">
    <property type="entry name" value="PfkB_dom"/>
</dbReference>
<accession>K1X6C1</accession>
<dbReference type="eggNOG" id="KOG3009">
    <property type="taxonomic scope" value="Eukaryota"/>
</dbReference>
<dbReference type="Pfam" id="PF00294">
    <property type="entry name" value="PfkB"/>
    <property type="match status" value="1"/>
</dbReference>